<proteinExistence type="predicted"/>
<comment type="caution">
    <text evidence="1">The sequence shown here is derived from an EMBL/GenBank/DDBJ whole genome shotgun (WGS) entry which is preliminary data.</text>
</comment>
<organism evidence="1 2">
    <name type="scientific">Paraburkholderia piptadeniae</name>
    <dbReference type="NCBI Taxonomy" id="1701573"/>
    <lineage>
        <taxon>Bacteria</taxon>
        <taxon>Pseudomonadati</taxon>
        <taxon>Pseudomonadota</taxon>
        <taxon>Betaproteobacteria</taxon>
        <taxon>Burkholderiales</taxon>
        <taxon>Burkholderiaceae</taxon>
        <taxon>Paraburkholderia</taxon>
    </lineage>
</organism>
<accession>A0A1N7SK06</accession>
<reference evidence="1" key="1">
    <citation type="submission" date="2016-12" db="EMBL/GenBank/DDBJ databases">
        <authorList>
            <person name="Moulin L."/>
        </authorList>
    </citation>
    <scope>NUCLEOTIDE SEQUENCE [LARGE SCALE GENOMIC DNA]</scope>
    <source>
        <strain evidence="1">STM 7183</strain>
    </source>
</reference>
<evidence type="ECO:0000313" key="1">
    <source>
        <dbReference type="EMBL" id="SIT47662.1"/>
    </source>
</evidence>
<sequence>MSASAWRTTFTSPKGNWRRTTHRWSNARSVSSKASAGTWQHRTRLAAYSAFPLANRTETKMGSHFYLMSRNQCCVAKALISNGSLSLGYL</sequence>
<dbReference type="Proteomes" id="UP000195569">
    <property type="component" value="Unassembled WGS sequence"/>
</dbReference>
<keyword evidence="2" id="KW-1185">Reference proteome</keyword>
<protein>
    <submittedName>
        <fullName evidence="1">Uncharacterized protein</fullName>
    </submittedName>
</protein>
<dbReference type="EMBL" id="CYGY02000059">
    <property type="protein sequence ID" value="SIT47662.1"/>
    <property type="molecule type" value="Genomic_DNA"/>
</dbReference>
<name>A0A1N7SK06_9BURK</name>
<dbReference type="AlphaFoldDB" id="A0A1N7SK06"/>
<evidence type="ECO:0000313" key="2">
    <source>
        <dbReference type="Proteomes" id="UP000195569"/>
    </source>
</evidence>
<gene>
    <name evidence="1" type="ORF">BN2476_590066</name>
</gene>